<reference evidence="6" key="1">
    <citation type="submission" date="2023-03" db="EMBL/GenBank/DDBJ databases">
        <title>Massive genome expansion in bonnet fungi (Mycena s.s.) driven by repeated elements and novel gene families across ecological guilds.</title>
        <authorList>
            <consortium name="Lawrence Berkeley National Laboratory"/>
            <person name="Harder C.B."/>
            <person name="Miyauchi S."/>
            <person name="Viragh M."/>
            <person name="Kuo A."/>
            <person name="Thoen E."/>
            <person name="Andreopoulos B."/>
            <person name="Lu D."/>
            <person name="Skrede I."/>
            <person name="Drula E."/>
            <person name="Henrissat B."/>
            <person name="Morin E."/>
            <person name="Kohler A."/>
            <person name="Barry K."/>
            <person name="LaButti K."/>
            <person name="Morin E."/>
            <person name="Salamov A."/>
            <person name="Lipzen A."/>
            <person name="Mereny Z."/>
            <person name="Hegedus B."/>
            <person name="Baldrian P."/>
            <person name="Stursova M."/>
            <person name="Weitz H."/>
            <person name="Taylor A."/>
            <person name="Grigoriev I.V."/>
            <person name="Nagy L.G."/>
            <person name="Martin F."/>
            <person name="Kauserud H."/>
        </authorList>
    </citation>
    <scope>NUCLEOTIDE SEQUENCE</scope>
    <source>
        <strain evidence="6">CBHHK002</strain>
    </source>
</reference>
<dbReference type="GO" id="GO:0016020">
    <property type="term" value="C:membrane"/>
    <property type="evidence" value="ECO:0007669"/>
    <property type="project" value="TreeGrafter"/>
</dbReference>
<protein>
    <recommendedName>
        <fullName evidence="5">PNPLA domain-containing protein</fullName>
    </recommendedName>
</protein>
<keyword evidence="7" id="KW-1185">Reference proteome</keyword>
<dbReference type="AlphaFoldDB" id="A0AAD7F3H1"/>
<dbReference type="SUPFAM" id="SSF48452">
    <property type="entry name" value="TPR-like"/>
    <property type="match status" value="1"/>
</dbReference>
<dbReference type="InterPro" id="IPR027417">
    <property type="entry name" value="P-loop_NTPase"/>
</dbReference>
<dbReference type="SUPFAM" id="SSF52540">
    <property type="entry name" value="P-loop containing nucleoside triphosphate hydrolases"/>
    <property type="match status" value="1"/>
</dbReference>
<dbReference type="Gene3D" id="1.25.40.10">
    <property type="entry name" value="Tetratricopeptide repeat domain"/>
    <property type="match status" value="1"/>
</dbReference>
<sequence length="933" mass="104914">MLIILEHLMYKLKVEENLPAIPHPCDYFDLIGGTSTGGMGIEDAVKAYGQLAKEVFSDVKPLGSNGRFKASKLEKAIKEIVRAKSALQDPEERLEDIQNNACKMFVCTTTVVNMSLPVLLRTYNTPDYPATDCTIWQAGRATSAVPTFFKQIQIGRPGLEEAFLDGGMGHNNPTAALLLEAKVLFPDKQIACIISLGTGQPHTINIPKPSLLNWFIPLDVVKAIQKIATDYEKEHQSLAHRFDGVAKLYFLFNVERGMQDIQLNQWEGVAANTRQYIQSQPVVKQLADAVMSLTERIGRVSTTNLTTAAALDGVKQSEAPLAFVRCPPSSQIFQGRQDILAKMTEYFSKDIGTRHIYVLHGLGGSGKTQISLKFLDTANCQPTPRFTKQFFINASSLQTLDTAFKNIAIAHKIGNSLQDALSWLITQIEEWMLLFDNADDTNINLFPFFPRCTHGNIIITSRNPQLTVHGPTSHSKVGDMDEIDAIDLLLLRAAKEYSAETAKKALEIVKELSCLPLAIIQAGAYISKFDCFDQYLSIYQQHRVRLLQEWPGQFHDDYEWTVYTTWQISFKKLSPLAAEFLQMCSLLHYKNITEDIFKQAAAWTAKNEVDAQTVQEARSFLWNFLSASGSWDLLSFMQILAEIKGYSLLDTHGGNTFSIHPIVHLWCRTTLKDEPKARECMADILGMSVGLTDDRFQFRIGLMPHVDTLIQSPAVVKPMFQSKYAWIYSDLGKFREAEHLETNVLEKQKTLLGVDHPDTLQLGRYQEAELLQATVLEKRKTLLGADHPDTLLAMANLASTYSELGRYQEAQLLKATVLEKWKTLLGADHPDTLLAMANLASTYSELGRYQEAELLKATILEKRKILLGADHPDMLAALENLLATYYGLAKYQEAKELQAQYDHTYWFLVAVRQTMKKQVDILRNQNTQLQVSP</sequence>
<comment type="caution">
    <text evidence="6">The sequence shown here is derived from an EMBL/GenBank/DDBJ whole genome shotgun (WGS) entry which is preliminary data.</text>
</comment>
<feature type="domain" description="PNPLA" evidence="5">
    <location>
        <begin position="1"/>
        <end position="178"/>
    </location>
</feature>
<dbReference type="Pfam" id="PF13374">
    <property type="entry name" value="TPR_10"/>
    <property type="match status" value="2"/>
</dbReference>
<dbReference type="EMBL" id="JARIHO010000001">
    <property type="protein sequence ID" value="KAJ7367477.1"/>
    <property type="molecule type" value="Genomic_DNA"/>
</dbReference>
<dbReference type="Pfam" id="PF01734">
    <property type="entry name" value="Patatin"/>
    <property type="match status" value="1"/>
</dbReference>
<feature type="active site" description="Nucleophile" evidence="4">
    <location>
        <position position="35"/>
    </location>
</feature>
<name>A0AAD7F3H1_9AGAR</name>
<dbReference type="GO" id="GO:0046486">
    <property type="term" value="P:glycerolipid metabolic process"/>
    <property type="evidence" value="ECO:0007669"/>
    <property type="project" value="UniProtKB-ARBA"/>
</dbReference>
<evidence type="ECO:0000256" key="3">
    <source>
        <dbReference type="ARBA" id="ARBA00023098"/>
    </source>
</evidence>
<keyword evidence="3 4" id="KW-0443">Lipid metabolism</keyword>
<dbReference type="PROSITE" id="PS51635">
    <property type="entry name" value="PNPLA"/>
    <property type="match status" value="1"/>
</dbReference>
<accession>A0AAD7F3H1</accession>
<dbReference type="InterPro" id="IPR016035">
    <property type="entry name" value="Acyl_Trfase/lysoPLipase"/>
</dbReference>
<organism evidence="6 7">
    <name type="scientific">Mycena albidolilacea</name>
    <dbReference type="NCBI Taxonomy" id="1033008"/>
    <lineage>
        <taxon>Eukaryota</taxon>
        <taxon>Fungi</taxon>
        <taxon>Dikarya</taxon>
        <taxon>Basidiomycota</taxon>
        <taxon>Agaricomycotina</taxon>
        <taxon>Agaricomycetes</taxon>
        <taxon>Agaricomycetidae</taxon>
        <taxon>Agaricales</taxon>
        <taxon>Marasmiineae</taxon>
        <taxon>Mycenaceae</taxon>
        <taxon>Mycena</taxon>
    </lineage>
</organism>
<dbReference type="InterPro" id="IPR002641">
    <property type="entry name" value="PNPLA_dom"/>
</dbReference>
<evidence type="ECO:0000259" key="5">
    <source>
        <dbReference type="PROSITE" id="PS51635"/>
    </source>
</evidence>
<evidence type="ECO:0000256" key="2">
    <source>
        <dbReference type="ARBA" id="ARBA00022963"/>
    </source>
</evidence>
<dbReference type="Gene3D" id="3.40.1090.10">
    <property type="entry name" value="Cytosolic phospholipase A2 catalytic domain"/>
    <property type="match status" value="1"/>
</dbReference>
<dbReference type="Proteomes" id="UP001218218">
    <property type="component" value="Unassembled WGS sequence"/>
</dbReference>
<dbReference type="Pfam" id="PF13424">
    <property type="entry name" value="TPR_12"/>
    <property type="match status" value="1"/>
</dbReference>
<dbReference type="Gene3D" id="3.40.50.300">
    <property type="entry name" value="P-loop containing nucleotide triphosphate hydrolases"/>
    <property type="match status" value="1"/>
</dbReference>
<dbReference type="GO" id="GO:0016042">
    <property type="term" value="P:lipid catabolic process"/>
    <property type="evidence" value="ECO:0007669"/>
    <property type="project" value="UniProtKB-UniRule"/>
</dbReference>
<evidence type="ECO:0000256" key="1">
    <source>
        <dbReference type="ARBA" id="ARBA00022801"/>
    </source>
</evidence>
<dbReference type="SUPFAM" id="SSF52151">
    <property type="entry name" value="FabD/lysophospholipase-like"/>
    <property type="match status" value="1"/>
</dbReference>
<dbReference type="GO" id="GO:0019369">
    <property type="term" value="P:arachidonate metabolic process"/>
    <property type="evidence" value="ECO:0007669"/>
    <property type="project" value="TreeGrafter"/>
</dbReference>
<evidence type="ECO:0000313" key="7">
    <source>
        <dbReference type="Proteomes" id="UP001218218"/>
    </source>
</evidence>
<evidence type="ECO:0000256" key="4">
    <source>
        <dbReference type="PROSITE-ProRule" id="PRU01161"/>
    </source>
</evidence>
<dbReference type="InterPro" id="IPR011990">
    <property type="entry name" value="TPR-like_helical_dom_sf"/>
</dbReference>
<comment type="caution">
    <text evidence="4">Lacks conserved residue(s) required for the propagation of feature annotation.</text>
</comment>
<feature type="short sequence motif" description="GXSXG" evidence="4">
    <location>
        <begin position="33"/>
        <end position="37"/>
    </location>
</feature>
<dbReference type="PANTHER" id="PTHR24185">
    <property type="entry name" value="CALCIUM-INDEPENDENT PHOSPHOLIPASE A2-GAMMA"/>
    <property type="match status" value="1"/>
</dbReference>
<dbReference type="PANTHER" id="PTHR24185:SF1">
    <property type="entry name" value="CALCIUM-INDEPENDENT PHOSPHOLIPASE A2-GAMMA"/>
    <property type="match status" value="1"/>
</dbReference>
<evidence type="ECO:0000313" key="6">
    <source>
        <dbReference type="EMBL" id="KAJ7367477.1"/>
    </source>
</evidence>
<dbReference type="GO" id="GO:0047499">
    <property type="term" value="F:calcium-independent phospholipase A2 activity"/>
    <property type="evidence" value="ECO:0007669"/>
    <property type="project" value="TreeGrafter"/>
</dbReference>
<keyword evidence="1 4" id="KW-0378">Hydrolase</keyword>
<gene>
    <name evidence="6" type="ORF">DFH08DRAFT_927988</name>
</gene>
<proteinExistence type="predicted"/>
<feature type="short sequence motif" description="DGA/G" evidence="4">
    <location>
        <begin position="165"/>
        <end position="167"/>
    </location>
</feature>
<keyword evidence="2 4" id="KW-0442">Lipid degradation</keyword>
<feature type="active site" description="Proton acceptor" evidence="4">
    <location>
        <position position="165"/>
    </location>
</feature>